<dbReference type="RefSeq" id="WP_311608129.1">
    <property type="nucleotide sequence ID" value="NZ_JAVRFI010000002.1"/>
</dbReference>
<accession>A0ABU2SHX2</accession>
<dbReference type="SUPFAM" id="SSF53335">
    <property type="entry name" value="S-adenosyl-L-methionine-dependent methyltransferases"/>
    <property type="match status" value="1"/>
</dbReference>
<name>A0ABU2SHX2_9ACTN</name>
<organism evidence="2 3">
    <name type="scientific">Streptomyces hesseae</name>
    <dbReference type="NCBI Taxonomy" id="3075519"/>
    <lineage>
        <taxon>Bacteria</taxon>
        <taxon>Bacillati</taxon>
        <taxon>Actinomycetota</taxon>
        <taxon>Actinomycetes</taxon>
        <taxon>Kitasatosporales</taxon>
        <taxon>Streptomycetaceae</taxon>
        <taxon>Streptomyces</taxon>
    </lineage>
</organism>
<gene>
    <name evidence="2" type="ORF">RM609_04705</name>
</gene>
<reference evidence="2" key="1">
    <citation type="submission" date="2024-05" db="EMBL/GenBank/DDBJ databases">
        <title>30 novel species of actinomycetes from the DSMZ collection.</title>
        <authorList>
            <person name="Nouioui I."/>
        </authorList>
    </citation>
    <scope>NUCLEOTIDE SEQUENCE</scope>
    <source>
        <strain evidence="2">DSM 40473</strain>
    </source>
</reference>
<dbReference type="Pfam" id="PF13649">
    <property type="entry name" value="Methyltransf_25"/>
    <property type="match status" value="1"/>
</dbReference>
<dbReference type="EMBL" id="JAVRFI010000002">
    <property type="protein sequence ID" value="MDT0448383.1"/>
    <property type="molecule type" value="Genomic_DNA"/>
</dbReference>
<keyword evidence="2" id="KW-0808">Transferase</keyword>
<feature type="domain" description="Methyltransferase" evidence="1">
    <location>
        <begin position="68"/>
        <end position="170"/>
    </location>
</feature>
<dbReference type="CDD" id="cd02440">
    <property type="entry name" value="AdoMet_MTases"/>
    <property type="match status" value="1"/>
</dbReference>
<protein>
    <submittedName>
        <fullName evidence="2">Methyltransferase domain-containing protein</fullName>
    </submittedName>
</protein>
<dbReference type="GO" id="GO:0032259">
    <property type="term" value="P:methylation"/>
    <property type="evidence" value="ECO:0007669"/>
    <property type="project" value="UniProtKB-KW"/>
</dbReference>
<sequence length="242" mass="26167">MDLKHVSPQPPAAPSTLFAPAVPRPLFLREAARTFRTTGAVAPSSRHLADRLAAPMWPSSMVRRPAAVLEVGAGTGPVTRALAALTGPADRLDAVEINPRFVEILSGSLRTDPVLAPAADRIRILPGSITEMPLDRDYDVIVSCLPFTNFDPAVVCSILDRYLSVLVPGGHLTFFAYLGTHALRSAFSSRAESARHREVGAVLDAFARQHGGRQSVVWRNLPPARVWHLRTPERPGRPADAV</sequence>
<proteinExistence type="predicted"/>
<evidence type="ECO:0000313" key="2">
    <source>
        <dbReference type="EMBL" id="MDT0448383.1"/>
    </source>
</evidence>
<dbReference type="InterPro" id="IPR041698">
    <property type="entry name" value="Methyltransf_25"/>
</dbReference>
<evidence type="ECO:0000313" key="3">
    <source>
        <dbReference type="Proteomes" id="UP001180531"/>
    </source>
</evidence>
<dbReference type="InterPro" id="IPR029063">
    <property type="entry name" value="SAM-dependent_MTases_sf"/>
</dbReference>
<comment type="caution">
    <text evidence="2">The sequence shown here is derived from an EMBL/GenBank/DDBJ whole genome shotgun (WGS) entry which is preliminary data.</text>
</comment>
<evidence type="ECO:0000259" key="1">
    <source>
        <dbReference type="Pfam" id="PF13649"/>
    </source>
</evidence>
<keyword evidence="2" id="KW-0489">Methyltransferase</keyword>
<keyword evidence="3" id="KW-1185">Reference proteome</keyword>
<dbReference type="Proteomes" id="UP001180531">
    <property type="component" value="Unassembled WGS sequence"/>
</dbReference>
<dbReference type="GO" id="GO:0008168">
    <property type="term" value="F:methyltransferase activity"/>
    <property type="evidence" value="ECO:0007669"/>
    <property type="project" value="UniProtKB-KW"/>
</dbReference>
<dbReference type="Gene3D" id="3.40.50.150">
    <property type="entry name" value="Vaccinia Virus protein VP39"/>
    <property type="match status" value="1"/>
</dbReference>